<organism evidence="9 10">
    <name type="scientific">Actinomadura macrotermitis</name>
    <dbReference type="NCBI Taxonomy" id="2585200"/>
    <lineage>
        <taxon>Bacteria</taxon>
        <taxon>Bacillati</taxon>
        <taxon>Actinomycetota</taxon>
        <taxon>Actinomycetes</taxon>
        <taxon>Streptosporangiales</taxon>
        <taxon>Thermomonosporaceae</taxon>
        <taxon>Actinomadura</taxon>
    </lineage>
</organism>
<gene>
    <name evidence="9" type="ORF">ACRB68_63220</name>
</gene>
<evidence type="ECO:0000256" key="6">
    <source>
        <dbReference type="ARBA" id="ARBA00023136"/>
    </source>
</evidence>
<comment type="similarity">
    <text evidence="7">Belongs to the glycosyltransferase 87 family.</text>
</comment>
<evidence type="ECO:0000256" key="8">
    <source>
        <dbReference type="SAM" id="Phobius"/>
    </source>
</evidence>
<sequence length="536" mass="55503">MPRSARLTTLAMAVSALGYTALACWFTITTLDRPSSVRQLDLNVYLGAIGTVSRGAPLYSYAAPNGDPFTYPPFALLVLWPAGQVPDGLLRLLWTLATCGAVVAMAAVAVRRAGRSRWLFAVAALLLVSAPLQSDLRFGQVSVFLVALAFADAAGVVPPRWRGVLIGLTSAIKLTPLLFIGYLLVTGQRRAAARALGVFAACGAVAAAVLPRDSLTFWTGAVFSTSRIGDLSIGGNQSLNGMLLRLPLTDADRGTAFLLLAAVACGAALYRARDLFRTGHATEAAVITGCATLAVSPVSWTHHQAWTVLAGILLFARGSLLRRTAAVAIIAVMVVPGPALGHGVLGFAAANARALCAFALCCLGLLTAWRAARTPHLLLAGRLRLRPRALAAAGGAAVLFAGGLVVTHLIQVRMLTTDDLAAPVWQEALGYTEEGGRPRTEWPEVAPGGEPVNYGASYDGETALVAAGAVGPAVQRLVLATSAGGPRYDVPLTASPRPGTRLFALSITDASSADLLAYDAAGRLLCHCGGGKLSGS</sequence>
<feature type="transmembrane region" description="Helical" evidence="8">
    <location>
        <begin position="89"/>
        <end position="110"/>
    </location>
</feature>
<dbReference type="Pfam" id="PF09594">
    <property type="entry name" value="GT87"/>
    <property type="match status" value="1"/>
</dbReference>
<feature type="transmembrane region" description="Helical" evidence="8">
    <location>
        <begin position="164"/>
        <end position="185"/>
    </location>
</feature>
<evidence type="ECO:0000256" key="4">
    <source>
        <dbReference type="ARBA" id="ARBA00022692"/>
    </source>
</evidence>
<evidence type="ECO:0000256" key="3">
    <source>
        <dbReference type="ARBA" id="ARBA00022679"/>
    </source>
</evidence>
<evidence type="ECO:0000256" key="5">
    <source>
        <dbReference type="ARBA" id="ARBA00022989"/>
    </source>
</evidence>
<evidence type="ECO:0000313" key="10">
    <source>
        <dbReference type="Proteomes" id="UP000487268"/>
    </source>
</evidence>
<dbReference type="GO" id="GO:0016758">
    <property type="term" value="F:hexosyltransferase activity"/>
    <property type="evidence" value="ECO:0007669"/>
    <property type="project" value="InterPro"/>
</dbReference>
<dbReference type="RefSeq" id="WP_153538883.1">
    <property type="nucleotide sequence ID" value="NZ_WEGH01000004.1"/>
</dbReference>
<keyword evidence="4 8" id="KW-0812">Transmembrane</keyword>
<dbReference type="InterPro" id="IPR018584">
    <property type="entry name" value="GT87"/>
</dbReference>
<feature type="transmembrane region" description="Helical" evidence="8">
    <location>
        <begin position="325"/>
        <end position="345"/>
    </location>
</feature>
<keyword evidence="10" id="KW-1185">Reference proteome</keyword>
<feature type="transmembrane region" description="Helical" evidence="8">
    <location>
        <begin position="191"/>
        <end position="210"/>
    </location>
</feature>
<dbReference type="PROSITE" id="PS51257">
    <property type="entry name" value="PROKAR_LIPOPROTEIN"/>
    <property type="match status" value="1"/>
</dbReference>
<proteinExistence type="inferred from homology"/>
<evidence type="ECO:0000256" key="1">
    <source>
        <dbReference type="ARBA" id="ARBA00004651"/>
    </source>
</evidence>
<name>A0A7K0C4D1_9ACTN</name>
<reference evidence="9 10" key="1">
    <citation type="submission" date="2019-10" db="EMBL/GenBank/DDBJ databases">
        <title>Actinomadura rubteroloni sp. nov. and Actinomadura macrotermitis sp. nov., isolated from the gut of fungus growing-termite Macrotermes natalensis.</title>
        <authorList>
            <person name="Benndorf R."/>
            <person name="Martin K."/>
            <person name="Kuefner M."/>
            <person name="De Beer W."/>
            <person name="Kaster A.-K."/>
            <person name="Vollmers J."/>
            <person name="Poulsen M."/>
            <person name="Beemelmanns C."/>
        </authorList>
    </citation>
    <scope>NUCLEOTIDE SEQUENCE [LARGE SCALE GENOMIC DNA]</scope>
    <source>
        <strain evidence="9 10">RB68</strain>
    </source>
</reference>
<dbReference type="GO" id="GO:0005886">
    <property type="term" value="C:plasma membrane"/>
    <property type="evidence" value="ECO:0007669"/>
    <property type="project" value="UniProtKB-SubCell"/>
</dbReference>
<feature type="transmembrane region" description="Helical" evidence="8">
    <location>
        <begin position="351"/>
        <end position="369"/>
    </location>
</feature>
<dbReference type="AlphaFoldDB" id="A0A7K0C4D1"/>
<dbReference type="Proteomes" id="UP000487268">
    <property type="component" value="Unassembled WGS sequence"/>
</dbReference>
<feature type="transmembrane region" description="Helical" evidence="8">
    <location>
        <begin position="117"/>
        <end position="132"/>
    </location>
</feature>
<evidence type="ECO:0000313" key="9">
    <source>
        <dbReference type="EMBL" id="MQY08216.1"/>
    </source>
</evidence>
<keyword evidence="2" id="KW-1003">Cell membrane</keyword>
<feature type="transmembrane region" description="Helical" evidence="8">
    <location>
        <begin position="254"/>
        <end position="272"/>
    </location>
</feature>
<dbReference type="EMBL" id="WEGH01000004">
    <property type="protein sequence ID" value="MQY08216.1"/>
    <property type="molecule type" value="Genomic_DNA"/>
</dbReference>
<evidence type="ECO:0000256" key="7">
    <source>
        <dbReference type="ARBA" id="ARBA00024033"/>
    </source>
</evidence>
<evidence type="ECO:0008006" key="11">
    <source>
        <dbReference type="Google" id="ProtNLM"/>
    </source>
</evidence>
<dbReference type="OrthoDB" id="9774600at2"/>
<accession>A0A7K0C4D1</accession>
<comment type="caution">
    <text evidence="9">The sequence shown here is derived from an EMBL/GenBank/DDBJ whole genome shotgun (WGS) entry which is preliminary data.</text>
</comment>
<keyword evidence="5 8" id="KW-1133">Transmembrane helix</keyword>
<feature type="transmembrane region" description="Helical" evidence="8">
    <location>
        <begin position="389"/>
        <end position="410"/>
    </location>
</feature>
<keyword evidence="3" id="KW-0808">Transferase</keyword>
<protein>
    <recommendedName>
        <fullName evidence="11">DUF2029 domain-containing protein</fullName>
    </recommendedName>
</protein>
<evidence type="ECO:0000256" key="2">
    <source>
        <dbReference type="ARBA" id="ARBA00022475"/>
    </source>
</evidence>
<keyword evidence="6 8" id="KW-0472">Membrane</keyword>
<comment type="subcellular location">
    <subcellularLocation>
        <location evidence="1">Cell membrane</location>
        <topology evidence="1">Multi-pass membrane protein</topology>
    </subcellularLocation>
</comment>